<feature type="domain" description="Methyltransferase" evidence="1">
    <location>
        <begin position="47"/>
        <end position="142"/>
    </location>
</feature>
<dbReference type="EMBL" id="JBHTJH010000017">
    <property type="protein sequence ID" value="MFD0862921.1"/>
    <property type="molecule type" value="Genomic_DNA"/>
</dbReference>
<keyword evidence="2" id="KW-0808">Transferase</keyword>
<sequence length="211" mass="24407">MNDFDRKQHWEHIYSTKSLHEVSWYQPTPEITLNFFQQLDIPLKSNIIDVGGGDSSLVDHLLDIGYRNLTVLDISEVAIEKAKQRLGERADLVNWLVTDIADFMPEDTYEVWHDRAAFHFLTEEKEIEKYIETAYRSLSPDGILIMGTFSEDGPTKCSGIEIKQYSEASLTDRMKRFFEKIHCLKVDHKTPSGSIQSFLFCAFRRATVKAH</sequence>
<dbReference type="RefSeq" id="WP_386408502.1">
    <property type="nucleotide sequence ID" value="NZ_JBHTJH010000017.1"/>
</dbReference>
<dbReference type="PANTHER" id="PTHR12843">
    <property type="entry name" value="PROTEIN-LYSINE N-METHYLTRANSFERASE METTL10"/>
    <property type="match status" value="1"/>
</dbReference>
<dbReference type="Gene3D" id="3.40.50.150">
    <property type="entry name" value="Vaccinia Virus protein VP39"/>
    <property type="match status" value="1"/>
</dbReference>
<dbReference type="GO" id="GO:0032259">
    <property type="term" value="P:methylation"/>
    <property type="evidence" value="ECO:0007669"/>
    <property type="project" value="UniProtKB-KW"/>
</dbReference>
<comment type="caution">
    <text evidence="2">The sequence shown here is derived from an EMBL/GenBank/DDBJ whole genome shotgun (WGS) entry which is preliminary data.</text>
</comment>
<keyword evidence="3" id="KW-1185">Reference proteome</keyword>
<evidence type="ECO:0000313" key="3">
    <source>
        <dbReference type="Proteomes" id="UP001596978"/>
    </source>
</evidence>
<dbReference type="SUPFAM" id="SSF53335">
    <property type="entry name" value="S-adenosyl-L-methionine-dependent methyltransferases"/>
    <property type="match status" value="1"/>
</dbReference>
<dbReference type="InterPro" id="IPR041698">
    <property type="entry name" value="Methyltransf_25"/>
</dbReference>
<reference evidence="3" key="1">
    <citation type="journal article" date="2019" name="Int. J. Syst. Evol. Microbiol.">
        <title>The Global Catalogue of Microorganisms (GCM) 10K type strain sequencing project: providing services to taxonomists for standard genome sequencing and annotation.</title>
        <authorList>
            <consortium name="The Broad Institute Genomics Platform"/>
            <consortium name="The Broad Institute Genome Sequencing Center for Infectious Disease"/>
            <person name="Wu L."/>
            <person name="Ma J."/>
        </authorList>
    </citation>
    <scope>NUCLEOTIDE SEQUENCE [LARGE SCALE GENOMIC DNA]</scope>
    <source>
        <strain evidence="3">CCUG 62952</strain>
    </source>
</reference>
<dbReference type="Proteomes" id="UP001596978">
    <property type="component" value="Unassembled WGS sequence"/>
</dbReference>
<dbReference type="InterPro" id="IPR029063">
    <property type="entry name" value="SAM-dependent_MTases_sf"/>
</dbReference>
<accession>A0ABW3D1R5</accession>
<dbReference type="GO" id="GO:0008168">
    <property type="term" value="F:methyltransferase activity"/>
    <property type="evidence" value="ECO:0007669"/>
    <property type="project" value="UniProtKB-KW"/>
</dbReference>
<dbReference type="Pfam" id="PF13649">
    <property type="entry name" value="Methyltransf_25"/>
    <property type="match status" value="1"/>
</dbReference>
<protein>
    <submittedName>
        <fullName evidence="2">Class I SAM-dependent methyltransferase</fullName>
    </submittedName>
</protein>
<evidence type="ECO:0000313" key="2">
    <source>
        <dbReference type="EMBL" id="MFD0862921.1"/>
    </source>
</evidence>
<dbReference type="PANTHER" id="PTHR12843:SF5">
    <property type="entry name" value="EEF1A LYSINE METHYLTRANSFERASE 2"/>
    <property type="match status" value="1"/>
</dbReference>
<keyword evidence="2" id="KW-0489">Methyltransferase</keyword>
<organism evidence="2 3">
    <name type="scientific">Sungkyunkwania multivorans</name>
    <dbReference type="NCBI Taxonomy" id="1173618"/>
    <lineage>
        <taxon>Bacteria</taxon>
        <taxon>Pseudomonadati</taxon>
        <taxon>Bacteroidota</taxon>
        <taxon>Flavobacteriia</taxon>
        <taxon>Flavobacteriales</taxon>
        <taxon>Flavobacteriaceae</taxon>
        <taxon>Sungkyunkwania</taxon>
    </lineage>
</organism>
<gene>
    <name evidence="2" type="ORF">ACFQ1M_11965</name>
</gene>
<proteinExistence type="predicted"/>
<dbReference type="CDD" id="cd02440">
    <property type="entry name" value="AdoMet_MTases"/>
    <property type="match status" value="1"/>
</dbReference>
<evidence type="ECO:0000259" key="1">
    <source>
        <dbReference type="Pfam" id="PF13649"/>
    </source>
</evidence>
<name>A0ABW3D1R5_9FLAO</name>